<evidence type="ECO:0000256" key="1">
    <source>
        <dbReference type="ARBA" id="ARBA00022737"/>
    </source>
</evidence>
<dbReference type="InterPro" id="IPR056823">
    <property type="entry name" value="TEN-like_YD-shell"/>
</dbReference>
<dbReference type="Pfam" id="PF25023">
    <property type="entry name" value="TEN_YD-shell"/>
    <property type="match status" value="1"/>
</dbReference>
<reference evidence="3" key="1">
    <citation type="submission" date="2018-05" db="EMBL/GenBank/DDBJ databases">
        <authorList>
            <person name="Lanie J.A."/>
            <person name="Ng W.-L."/>
            <person name="Kazmierczak K.M."/>
            <person name="Andrzejewski T.M."/>
            <person name="Davidsen T.M."/>
            <person name="Wayne K.J."/>
            <person name="Tettelin H."/>
            <person name="Glass J.I."/>
            <person name="Rusch D."/>
            <person name="Podicherti R."/>
            <person name="Tsui H.-C.T."/>
            <person name="Winkler M.E."/>
        </authorList>
    </citation>
    <scope>NUCLEOTIDE SEQUENCE</scope>
</reference>
<evidence type="ECO:0000259" key="2">
    <source>
        <dbReference type="Pfam" id="PF25023"/>
    </source>
</evidence>
<gene>
    <name evidence="3" type="ORF">METZ01_LOCUS278662</name>
</gene>
<sequence>MKRCNFIFPLLIVCLLDNLFAQSLSDNFNMPMWSYNKPHPYPNDDWYNLFKPIKLNEKYKNVKSISVSEGGKSTRYNYDDKGNLKTIEKIIGEKIEYTISLKYDDKNRITSAHLSGYLNERNEFAYNDEGLLIRNEAFLYDDNQNSDNQYLTHTFEYDSKGRIIKILQYAKKLSSSTDPAEKELILYWTFTYDNLRN</sequence>
<name>A0A382KMS3_9ZZZZ</name>
<keyword evidence="1" id="KW-0677">Repeat</keyword>
<organism evidence="3">
    <name type="scientific">marine metagenome</name>
    <dbReference type="NCBI Taxonomy" id="408172"/>
    <lineage>
        <taxon>unclassified sequences</taxon>
        <taxon>metagenomes</taxon>
        <taxon>ecological metagenomes</taxon>
    </lineage>
</organism>
<dbReference type="EMBL" id="UINC01081699">
    <property type="protein sequence ID" value="SVC25808.1"/>
    <property type="molecule type" value="Genomic_DNA"/>
</dbReference>
<accession>A0A382KMS3</accession>
<feature type="non-terminal residue" evidence="3">
    <location>
        <position position="197"/>
    </location>
</feature>
<feature type="domain" description="Teneurin-like YD-shell" evidence="2">
    <location>
        <begin position="58"/>
        <end position="168"/>
    </location>
</feature>
<protein>
    <recommendedName>
        <fullName evidence="2">Teneurin-like YD-shell domain-containing protein</fullName>
    </recommendedName>
</protein>
<proteinExistence type="predicted"/>
<evidence type="ECO:0000313" key="3">
    <source>
        <dbReference type="EMBL" id="SVC25808.1"/>
    </source>
</evidence>
<dbReference type="AlphaFoldDB" id="A0A382KMS3"/>
<dbReference type="Gene3D" id="2.180.10.10">
    <property type="entry name" value="RHS repeat-associated core"/>
    <property type="match status" value="1"/>
</dbReference>